<dbReference type="AlphaFoldDB" id="A0A420SCX3"/>
<accession>A0A420SCX3</accession>
<proteinExistence type="predicted"/>
<dbReference type="EMBL" id="MRDB01000079">
    <property type="protein sequence ID" value="RKL27128.1"/>
    <property type="molecule type" value="Genomic_DNA"/>
</dbReference>
<dbReference type="PANTHER" id="PTHR24148:SF73">
    <property type="entry name" value="HET DOMAIN PROTEIN (AFU_ORTHOLOGUE AFUA_8G01020)"/>
    <property type="match status" value="1"/>
</dbReference>
<sequence>MSQPAFKHQPLADPAGQIRLIEVTSKFDKPLELSLRTHQIHQTPEYYAISYTWGESGFTEEIMIDGQLMMVTENCHYALMQARDRYPSVSGKPVFIWIDSICINQDDNDEKSYQVAMMDDIFTRASKVLACVGPHQDNSQTIHNSLNSIKTLSPNLYYRAERVVRPRNRGRLFSSPGF</sequence>
<name>A0A420SCX3_GIBIN</name>
<dbReference type="InterPro" id="IPR052895">
    <property type="entry name" value="HetReg/Transcr_Mod"/>
</dbReference>
<organism evidence="2 3">
    <name type="scientific">Gibberella intermedia</name>
    <name type="common">Bulb rot disease fungus</name>
    <name type="synonym">Fusarium proliferatum</name>
    <dbReference type="NCBI Taxonomy" id="948311"/>
    <lineage>
        <taxon>Eukaryota</taxon>
        <taxon>Fungi</taxon>
        <taxon>Dikarya</taxon>
        <taxon>Ascomycota</taxon>
        <taxon>Pezizomycotina</taxon>
        <taxon>Sordariomycetes</taxon>
        <taxon>Hypocreomycetidae</taxon>
        <taxon>Hypocreales</taxon>
        <taxon>Nectriaceae</taxon>
        <taxon>Fusarium</taxon>
        <taxon>Fusarium fujikuroi species complex</taxon>
    </lineage>
</organism>
<feature type="domain" description="Heterokaryon incompatibility" evidence="1">
    <location>
        <begin position="46"/>
        <end position="152"/>
    </location>
</feature>
<comment type="caution">
    <text evidence="2">The sequence shown here is derived from an EMBL/GenBank/DDBJ whole genome shotgun (WGS) entry which is preliminary data.</text>
</comment>
<dbReference type="PANTHER" id="PTHR24148">
    <property type="entry name" value="ANKYRIN REPEAT DOMAIN-CONTAINING PROTEIN 39 HOMOLOG-RELATED"/>
    <property type="match status" value="1"/>
</dbReference>
<evidence type="ECO:0000313" key="2">
    <source>
        <dbReference type="EMBL" id="RKL27128.1"/>
    </source>
</evidence>
<reference evidence="2 3" key="1">
    <citation type="journal article" date="2018" name="Sci. Rep.">
        <title>Characterisation of pathogen-specific regions and novel effector candidates in Fusarium oxysporum f. sp. cepae.</title>
        <authorList>
            <person name="Armitage A.D."/>
            <person name="Taylor A."/>
            <person name="Sobczyk M.K."/>
            <person name="Baxter L."/>
            <person name="Greenfield B.P."/>
            <person name="Bates H.J."/>
            <person name="Wilson F."/>
            <person name="Jackson A.C."/>
            <person name="Ott S."/>
            <person name="Harrison R.J."/>
            <person name="Clarkson J.P."/>
        </authorList>
    </citation>
    <scope>NUCLEOTIDE SEQUENCE [LARGE SCALE GENOMIC DNA]</scope>
    <source>
        <strain evidence="2 3">Fp_A8</strain>
    </source>
</reference>
<gene>
    <name evidence="2" type="ORF">BFJ72_g13361</name>
</gene>
<dbReference type="InterPro" id="IPR010730">
    <property type="entry name" value="HET"/>
</dbReference>
<protein>
    <recommendedName>
        <fullName evidence="1">Heterokaryon incompatibility domain-containing protein</fullName>
    </recommendedName>
</protein>
<dbReference type="Proteomes" id="UP000283569">
    <property type="component" value="Unassembled WGS sequence"/>
</dbReference>
<evidence type="ECO:0000313" key="3">
    <source>
        <dbReference type="Proteomes" id="UP000283569"/>
    </source>
</evidence>
<dbReference type="Pfam" id="PF06985">
    <property type="entry name" value="HET"/>
    <property type="match status" value="1"/>
</dbReference>
<evidence type="ECO:0000259" key="1">
    <source>
        <dbReference type="Pfam" id="PF06985"/>
    </source>
</evidence>